<gene>
    <name evidence="1" type="ORF">PLEPLA_LOCUS21082</name>
</gene>
<dbReference type="AlphaFoldDB" id="A0A9N7YQJ7"/>
<protein>
    <submittedName>
        <fullName evidence="1">Uncharacterized protein</fullName>
    </submittedName>
</protein>
<evidence type="ECO:0000313" key="1">
    <source>
        <dbReference type="EMBL" id="CAB1432994.1"/>
    </source>
</evidence>
<proteinExistence type="predicted"/>
<keyword evidence="2" id="KW-1185">Reference proteome</keyword>
<name>A0A9N7YQJ7_PLEPL</name>
<accession>A0A9N7YQJ7</accession>
<dbReference type="EMBL" id="CADEAL010001502">
    <property type="protein sequence ID" value="CAB1432994.1"/>
    <property type="molecule type" value="Genomic_DNA"/>
</dbReference>
<reference evidence="1" key="1">
    <citation type="submission" date="2020-03" db="EMBL/GenBank/DDBJ databases">
        <authorList>
            <person name="Weist P."/>
        </authorList>
    </citation>
    <scope>NUCLEOTIDE SEQUENCE</scope>
</reference>
<sequence>MTAQSASQCSFAIHPSVIHCRHHDQEPFGVQYLAKDEMWETGIECQPSGSNAGEDVHHMEPAAVQILLHITRATEVSVAARCPALSLCCSPADMFRPLQSVLTGVSRCGDPSSPLGR</sequence>
<comment type="caution">
    <text evidence="1">The sequence shown here is derived from an EMBL/GenBank/DDBJ whole genome shotgun (WGS) entry which is preliminary data.</text>
</comment>
<dbReference type="Proteomes" id="UP001153269">
    <property type="component" value="Unassembled WGS sequence"/>
</dbReference>
<organism evidence="1 2">
    <name type="scientific">Pleuronectes platessa</name>
    <name type="common">European plaice</name>
    <dbReference type="NCBI Taxonomy" id="8262"/>
    <lineage>
        <taxon>Eukaryota</taxon>
        <taxon>Metazoa</taxon>
        <taxon>Chordata</taxon>
        <taxon>Craniata</taxon>
        <taxon>Vertebrata</taxon>
        <taxon>Euteleostomi</taxon>
        <taxon>Actinopterygii</taxon>
        <taxon>Neopterygii</taxon>
        <taxon>Teleostei</taxon>
        <taxon>Neoteleostei</taxon>
        <taxon>Acanthomorphata</taxon>
        <taxon>Carangaria</taxon>
        <taxon>Pleuronectiformes</taxon>
        <taxon>Pleuronectoidei</taxon>
        <taxon>Pleuronectidae</taxon>
        <taxon>Pleuronectes</taxon>
    </lineage>
</organism>
<evidence type="ECO:0000313" key="2">
    <source>
        <dbReference type="Proteomes" id="UP001153269"/>
    </source>
</evidence>